<reference evidence="2 3" key="1">
    <citation type="submission" date="2022-01" db="EMBL/GenBank/DDBJ databases">
        <title>Whole genome-based taxonomy of the Shewanellaceae.</title>
        <authorList>
            <person name="Martin-Rodriguez A.J."/>
        </authorList>
    </citation>
    <scope>NUCLEOTIDE SEQUENCE [LARGE SCALE GENOMIC DNA]</scope>
    <source>
        <strain evidence="2 3">DSM 21332</strain>
    </source>
</reference>
<feature type="chain" id="PRO_5045645279" evidence="1">
    <location>
        <begin position="22"/>
        <end position="662"/>
    </location>
</feature>
<evidence type="ECO:0000313" key="2">
    <source>
        <dbReference type="EMBL" id="MCL2915217.1"/>
    </source>
</evidence>
<dbReference type="EMBL" id="JAKIKT010000006">
    <property type="protein sequence ID" value="MCL2915217.1"/>
    <property type="molecule type" value="Genomic_DNA"/>
</dbReference>
<organism evidence="2 3">
    <name type="scientific">Shewanella corallii</name>
    <dbReference type="NCBI Taxonomy" id="560080"/>
    <lineage>
        <taxon>Bacteria</taxon>
        <taxon>Pseudomonadati</taxon>
        <taxon>Pseudomonadota</taxon>
        <taxon>Gammaproteobacteria</taxon>
        <taxon>Alteromonadales</taxon>
        <taxon>Shewanellaceae</taxon>
        <taxon>Shewanella</taxon>
    </lineage>
</organism>
<evidence type="ECO:0000313" key="3">
    <source>
        <dbReference type="Proteomes" id="UP001202831"/>
    </source>
</evidence>
<sequence length="662" mass="73364">MRNIFRLGLVASLTLTGAAFADDDYRRVMETTDDFVAERVSIAPVDEIFFGRANPKNLFEPYANLTESDADYTDEPAAARRNASYAWGVAQVGEEIWFGSLNNGWCGWMMKHLKLPMLVTAFDSEVQACNLVDIDRPGQLYIYDVSNQQTSVINPYDILNAPGQDYARDISRGPTKHLGNGVFEGEASKIYGFRSAGAHNGVVFFIGHANLDSQSATESAEGFLRVFAFDSQTRTYLGKADFPYDSSRRMTVLTHPDGSSALYTFMGPDTSLGQAGTSGTVGLRWVGTKDAPFAGGDTHGFDLVTPDSFQYEGLPGEFVTTQDEKGKERLVVSTWAHPKAAKDPAYQGGNLLASNPMPAAGFSKAEPMQFTTIFKTEDFDADPVIAKTYEMGAMTMFDGYLYFGTMHVGHSGGYDKLKAAYPEQFPAVQDGEYSAVEEELAIKSWRASSIFRMKMNRFYKPHKFKPELLYGDKKQWAFNGRKWRKQPNRMGLEPKYGPAGWGEVLNVYAWTAVVHDEQLYIGGFDLGSGMRDYYDNIEAIQSKAARLPRLAPDQFCLAGSCFPVDMMGGNSWQDQAYNNPMGYVYRWAQQVRGNSNQSGADLIVFEESDEAAERITADGFANPDNNGIRNAAVVNGELYFGTSSFSNLGNNSGFEYYKVTEK</sequence>
<feature type="signal peptide" evidence="1">
    <location>
        <begin position="1"/>
        <end position="21"/>
    </location>
</feature>
<proteinExistence type="predicted"/>
<gene>
    <name evidence="2" type="ORF">L2725_15765</name>
</gene>
<protein>
    <submittedName>
        <fullName evidence="2">Uncharacterized protein</fullName>
    </submittedName>
</protein>
<dbReference type="Proteomes" id="UP001202831">
    <property type="component" value="Unassembled WGS sequence"/>
</dbReference>
<accession>A0ABT0NBM8</accession>
<evidence type="ECO:0000256" key="1">
    <source>
        <dbReference type="SAM" id="SignalP"/>
    </source>
</evidence>
<keyword evidence="1" id="KW-0732">Signal</keyword>
<name>A0ABT0NBM8_9GAMM</name>
<comment type="caution">
    <text evidence="2">The sequence shown here is derived from an EMBL/GenBank/DDBJ whole genome shotgun (WGS) entry which is preliminary data.</text>
</comment>
<dbReference type="RefSeq" id="WP_249249798.1">
    <property type="nucleotide sequence ID" value="NZ_JAKIKT010000006.1"/>
</dbReference>
<keyword evidence="3" id="KW-1185">Reference proteome</keyword>